<dbReference type="GO" id="GO:0000725">
    <property type="term" value="P:recombinational repair"/>
    <property type="evidence" value="ECO:0007669"/>
    <property type="project" value="TreeGrafter"/>
</dbReference>
<evidence type="ECO:0000256" key="1">
    <source>
        <dbReference type="ARBA" id="ARBA00009922"/>
    </source>
</evidence>
<evidence type="ECO:0000256" key="7">
    <source>
        <dbReference type="ARBA" id="ARBA00023235"/>
    </source>
</evidence>
<dbReference type="Gene3D" id="1.10.486.10">
    <property type="entry name" value="PCRA, domain 4"/>
    <property type="match status" value="1"/>
</dbReference>
<dbReference type="FunFam" id="1.10.10.160:FF:000001">
    <property type="entry name" value="ATP-dependent DNA helicase"/>
    <property type="match status" value="1"/>
</dbReference>
<dbReference type="AlphaFoldDB" id="A0AA40ITB5"/>
<feature type="domain" description="UvrD-like helicase C-terminal" evidence="12">
    <location>
        <begin position="276"/>
        <end position="613"/>
    </location>
</feature>
<keyword evidence="14" id="KW-1185">Reference proteome</keyword>
<dbReference type="FunFam" id="1.10.486.10:FF:000003">
    <property type="entry name" value="ATP-dependent DNA helicase"/>
    <property type="match status" value="1"/>
</dbReference>
<sequence length="761" mass="87057">MDLKSLLNKEQYKAATAIEGPVLVLAGAGSGKTRVLTYRIAHMIEDLGIPQYNILAITFTNKAAGEMKDRIKKLVSNSIDSMWVSTFHSCCVRILRREIDKLGYSKNFAIYDSSDQKNLVKQCMKELNINDKDINEKEIISKIGKQKDNLITAEEYKKRNEKDFRKNKIADVYLLYQKKLKNSNALDFDDLIFKTVELFKKNPDILEFYQNKFKYIMVDEYQDTNKTQYQLVKMLASAHRNIFVVGDDDQCIYQWRGADIKNILDFEGDYPEAKVIKLEENYRSKANILNAANTVIKHNSQRKNKVLRTQNSDGEKIKIYRAYSDIDEGIFTANEIKRLIEKENRSFKDFAILYRTNAQSRMFEDVFMKRDIPYRIIGGLKFYDRKEIKDITAYLKFINNLQDDISLKRIINVPKRAIGAATISKIQEFANYMDECMYSVLLDAENIPGLSKRTISSINKFTSLINGFTRTKDKVSVSNLIQEILESTGYMKELKDSNEIEDISRIENIKELVSAAVEFENTSEDKSLSAFLEKITLVSDVDNYDEDTDTTVMMTLHSAKGLEFPVVFMVGMENGIFPGAQSLENFSEMEESRRLCYVGITRAKEQLYMTSASNRKVFGRTVAYSESDFINEISPDLKELVKEERIPKGTVNSSNRKFNNNFNSSNLSSHAISSFGVKKAERTINSILSSSYSSNTSNIESSKNDVNLDEVTIGRKVKHEKFGIGTIVSANKTNKDVKVTIAFDNMGVKQLMFNMAPIKLI</sequence>
<evidence type="ECO:0000259" key="11">
    <source>
        <dbReference type="Pfam" id="PF00580"/>
    </source>
</evidence>
<dbReference type="Pfam" id="PF00580">
    <property type="entry name" value="UvrD-helicase"/>
    <property type="match status" value="1"/>
</dbReference>
<evidence type="ECO:0000256" key="3">
    <source>
        <dbReference type="ARBA" id="ARBA00022801"/>
    </source>
</evidence>
<dbReference type="Pfam" id="PF21196">
    <property type="entry name" value="PcrA_UvrD_tudor"/>
    <property type="match status" value="1"/>
</dbReference>
<dbReference type="PANTHER" id="PTHR11070:SF2">
    <property type="entry name" value="ATP-DEPENDENT DNA HELICASE SRS2"/>
    <property type="match status" value="1"/>
</dbReference>
<comment type="caution">
    <text evidence="13">The sequence shown here is derived from an EMBL/GenBank/DDBJ whole genome shotgun (WGS) entry which is preliminary data.</text>
</comment>
<dbReference type="InterPro" id="IPR014016">
    <property type="entry name" value="UvrD-like_ATP-bd"/>
</dbReference>
<dbReference type="InterPro" id="IPR013986">
    <property type="entry name" value="DExx_box_DNA_helicase_dom_sf"/>
</dbReference>
<name>A0AA40ITB5_CLONO</name>
<dbReference type="RefSeq" id="WP_039220101.1">
    <property type="nucleotide sequence ID" value="NZ_JENW01000102.1"/>
</dbReference>
<dbReference type="GO" id="GO:0005829">
    <property type="term" value="C:cytosol"/>
    <property type="evidence" value="ECO:0007669"/>
    <property type="project" value="TreeGrafter"/>
</dbReference>
<keyword evidence="3 10" id="KW-0378">Hydrolase</keyword>
<feature type="domain" description="UvrD-like helicase ATP-binding" evidence="11">
    <location>
        <begin position="7"/>
        <end position="271"/>
    </location>
</feature>
<comment type="catalytic activity">
    <reaction evidence="9 10">
        <text>ATP + H2O = ADP + phosphate + H(+)</text>
        <dbReference type="Rhea" id="RHEA:13065"/>
        <dbReference type="ChEBI" id="CHEBI:15377"/>
        <dbReference type="ChEBI" id="CHEBI:15378"/>
        <dbReference type="ChEBI" id="CHEBI:30616"/>
        <dbReference type="ChEBI" id="CHEBI:43474"/>
        <dbReference type="ChEBI" id="CHEBI:456216"/>
        <dbReference type="EC" id="5.6.2.4"/>
    </reaction>
</comment>
<dbReference type="GO" id="GO:0003677">
    <property type="term" value="F:DNA binding"/>
    <property type="evidence" value="ECO:0007669"/>
    <property type="project" value="UniProtKB-KW"/>
</dbReference>
<gene>
    <name evidence="13" type="ORF">Z959_00170</name>
</gene>
<organism evidence="13 14">
    <name type="scientific">Clostridium novyi B str. ATCC 27606</name>
    <dbReference type="NCBI Taxonomy" id="1443123"/>
    <lineage>
        <taxon>Bacteria</taxon>
        <taxon>Bacillati</taxon>
        <taxon>Bacillota</taxon>
        <taxon>Clostridia</taxon>
        <taxon>Eubacteriales</taxon>
        <taxon>Clostridiaceae</taxon>
        <taxon>Clostridium</taxon>
    </lineage>
</organism>
<keyword evidence="7" id="KW-0413">Isomerase</keyword>
<accession>A0AA40ITB5</accession>
<dbReference type="Gene3D" id="3.40.50.300">
    <property type="entry name" value="P-loop containing nucleotide triphosphate hydrolases"/>
    <property type="match status" value="2"/>
</dbReference>
<evidence type="ECO:0000256" key="2">
    <source>
        <dbReference type="ARBA" id="ARBA00022741"/>
    </source>
</evidence>
<comment type="catalytic activity">
    <reaction evidence="8">
        <text>Couples ATP hydrolysis with the unwinding of duplex DNA by translocating in the 3'-5' direction.</text>
        <dbReference type="EC" id="5.6.2.4"/>
    </reaction>
</comment>
<dbReference type="NCBIfam" id="TIGR01073">
    <property type="entry name" value="pcrA"/>
    <property type="match status" value="1"/>
</dbReference>
<dbReference type="Gene3D" id="1.10.10.160">
    <property type="match status" value="1"/>
</dbReference>
<dbReference type="CDD" id="cd17932">
    <property type="entry name" value="DEXQc_UvrD"/>
    <property type="match status" value="1"/>
</dbReference>
<keyword evidence="6 10" id="KW-0238">DNA-binding</keyword>
<protein>
    <recommendedName>
        <fullName evidence="10">ATP-dependent DNA helicase</fullName>
        <ecNumber evidence="10">5.6.2.4</ecNumber>
    </recommendedName>
</protein>
<evidence type="ECO:0000256" key="8">
    <source>
        <dbReference type="ARBA" id="ARBA00034617"/>
    </source>
</evidence>
<keyword evidence="4 10" id="KW-0347">Helicase</keyword>
<evidence type="ECO:0000313" key="14">
    <source>
        <dbReference type="Proteomes" id="UP000027770"/>
    </source>
</evidence>
<dbReference type="GO" id="GO:0006260">
    <property type="term" value="P:DNA replication"/>
    <property type="evidence" value="ECO:0007669"/>
    <property type="project" value="InterPro"/>
</dbReference>
<evidence type="ECO:0000256" key="5">
    <source>
        <dbReference type="ARBA" id="ARBA00022840"/>
    </source>
</evidence>
<dbReference type="GO" id="GO:0033202">
    <property type="term" value="C:DNA helicase complex"/>
    <property type="evidence" value="ECO:0007669"/>
    <property type="project" value="TreeGrafter"/>
</dbReference>
<dbReference type="InterPro" id="IPR027417">
    <property type="entry name" value="P-loop_NTPase"/>
</dbReference>
<dbReference type="EC" id="5.6.2.4" evidence="10"/>
<dbReference type="PANTHER" id="PTHR11070">
    <property type="entry name" value="UVRD / RECB / PCRA DNA HELICASE FAMILY MEMBER"/>
    <property type="match status" value="1"/>
</dbReference>
<evidence type="ECO:0000256" key="9">
    <source>
        <dbReference type="ARBA" id="ARBA00048988"/>
    </source>
</evidence>
<evidence type="ECO:0000256" key="4">
    <source>
        <dbReference type="ARBA" id="ARBA00022806"/>
    </source>
</evidence>
<evidence type="ECO:0000259" key="12">
    <source>
        <dbReference type="Pfam" id="PF13361"/>
    </source>
</evidence>
<keyword evidence="2 10" id="KW-0547">Nucleotide-binding</keyword>
<reference evidence="13 14" key="1">
    <citation type="submission" date="2014-02" db="EMBL/GenBank/DDBJ databases">
        <title>Plasmidome dynamics in the species complex Clostridium novyi sensu lato converts strains of independent lineages into distinctly different pathogens.</title>
        <authorList>
            <person name="Skarin H."/>
            <person name="Segerman B."/>
        </authorList>
    </citation>
    <scope>NUCLEOTIDE SEQUENCE [LARGE SCALE GENOMIC DNA]</scope>
    <source>
        <strain evidence="13 14">ATCC 27606</strain>
    </source>
</reference>
<dbReference type="InterPro" id="IPR014017">
    <property type="entry name" value="DNA_helicase_UvrD-like_C"/>
</dbReference>
<dbReference type="CDD" id="cd18807">
    <property type="entry name" value="SF1_C_UvrD"/>
    <property type="match status" value="1"/>
</dbReference>
<evidence type="ECO:0000256" key="6">
    <source>
        <dbReference type="ARBA" id="ARBA00023125"/>
    </source>
</evidence>
<dbReference type="GO" id="GO:0005524">
    <property type="term" value="F:ATP binding"/>
    <property type="evidence" value="ECO:0007669"/>
    <property type="project" value="UniProtKB-KW"/>
</dbReference>
<evidence type="ECO:0000256" key="10">
    <source>
        <dbReference type="RuleBase" id="RU364053"/>
    </source>
</evidence>
<dbReference type="InterPro" id="IPR005751">
    <property type="entry name" value="ATP-dep_DNA_helicase_PcrA"/>
</dbReference>
<dbReference type="InterPro" id="IPR000212">
    <property type="entry name" value="DNA_helicase_UvrD/REP"/>
</dbReference>
<keyword evidence="5 10" id="KW-0067">ATP-binding</keyword>
<dbReference type="GO" id="GO:0016787">
    <property type="term" value="F:hydrolase activity"/>
    <property type="evidence" value="ECO:0007669"/>
    <property type="project" value="UniProtKB-KW"/>
</dbReference>
<dbReference type="Pfam" id="PF13361">
    <property type="entry name" value="UvrD_C"/>
    <property type="match status" value="1"/>
</dbReference>
<proteinExistence type="inferred from homology"/>
<comment type="similarity">
    <text evidence="1 10">Belongs to the helicase family. UvrD subfamily.</text>
</comment>
<dbReference type="GO" id="GO:0043138">
    <property type="term" value="F:3'-5' DNA helicase activity"/>
    <property type="evidence" value="ECO:0007669"/>
    <property type="project" value="UniProtKB-EC"/>
</dbReference>
<dbReference type="EMBL" id="JENW01000102">
    <property type="protein sequence ID" value="KEI15495.1"/>
    <property type="molecule type" value="Genomic_DNA"/>
</dbReference>
<dbReference type="SUPFAM" id="SSF52540">
    <property type="entry name" value="P-loop containing nucleoside triphosphate hydrolases"/>
    <property type="match status" value="1"/>
</dbReference>
<dbReference type="GO" id="GO:0009314">
    <property type="term" value="P:response to radiation"/>
    <property type="evidence" value="ECO:0007669"/>
    <property type="project" value="UniProtKB-ARBA"/>
</dbReference>
<evidence type="ECO:0000313" key="13">
    <source>
        <dbReference type="EMBL" id="KEI15495.1"/>
    </source>
</evidence>
<dbReference type="Proteomes" id="UP000027770">
    <property type="component" value="Unassembled WGS sequence"/>
</dbReference>